<dbReference type="InterPro" id="IPR043128">
    <property type="entry name" value="Rev_trsase/Diguanyl_cyclase"/>
</dbReference>
<keyword evidence="2" id="KW-0472">Membrane</keyword>
<evidence type="ECO:0000256" key="3">
    <source>
        <dbReference type="SAM" id="SignalP"/>
    </source>
</evidence>
<dbReference type="GO" id="GO:0003824">
    <property type="term" value="F:catalytic activity"/>
    <property type="evidence" value="ECO:0007669"/>
    <property type="project" value="UniProtKB-ARBA"/>
</dbReference>
<dbReference type="RefSeq" id="WP_251261016.1">
    <property type="nucleotide sequence ID" value="NZ_JAMQGP010000003.1"/>
</dbReference>
<keyword evidence="3" id="KW-0732">Signal</keyword>
<proteinExistence type="predicted"/>
<dbReference type="InterPro" id="IPR000160">
    <property type="entry name" value="GGDEF_dom"/>
</dbReference>
<evidence type="ECO:0000313" key="6">
    <source>
        <dbReference type="Proteomes" id="UP001165393"/>
    </source>
</evidence>
<organism evidence="5 6">
    <name type="scientific">Echinimonas agarilytica</name>
    <dbReference type="NCBI Taxonomy" id="1215918"/>
    <lineage>
        <taxon>Bacteria</taxon>
        <taxon>Pseudomonadati</taxon>
        <taxon>Pseudomonadota</taxon>
        <taxon>Gammaproteobacteria</taxon>
        <taxon>Alteromonadales</taxon>
        <taxon>Echinimonadaceae</taxon>
        <taxon>Echinimonas</taxon>
    </lineage>
</organism>
<comment type="cofactor">
    <cofactor evidence="1">
        <name>Mg(2+)</name>
        <dbReference type="ChEBI" id="CHEBI:18420"/>
    </cofactor>
</comment>
<dbReference type="CDD" id="cd01949">
    <property type="entry name" value="GGDEF"/>
    <property type="match status" value="1"/>
</dbReference>
<evidence type="ECO:0000259" key="4">
    <source>
        <dbReference type="PROSITE" id="PS50887"/>
    </source>
</evidence>
<dbReference type="SMART" id="SM00267">
    <property type="entry name" value="GGDEF"/>
    <property type="match status" value="1"/>
</dbReference>
<dbReference type="Pfam" id="PF00990">
    <property type="entry name" value="GGDEF"/>
    <property type="match status" value="1"/>
</dbReference>
<keyword evidence="6" id="KW-1185">Reference proteome</keyword>
<dbReference type="SUPFAM" id="SSF55073">
    <property type="entry name" value="Nucleotide cyclase"/>
    <property type="match status" value="1"/>
</dbReference>
<evidence type="ECO:0000256" key="1">
    <source>
        <dbReference type="ARBA" id="ARBA00001946"/>
    </source>
</evidence>
<dbReference type="Proteomes" id="UP001165393">
    <property type="component" value="Unassembled WGS sequence"/>
</dbReference>
<evidence type="ECO:0000313" key="5">
    <source>
        <dbReference type="EMBL" id="MCM2679568.1"/>
    </source>
</evidence>
<feature type="transmembrane region" description="Helical" evidence="2">
    <location>
        <begin position="429"/>
        <end position="449"/>
    </location>
</feature>
<protein>
    <submittedName>
        <fullName evidence="5">GGDEF domain-containing protein</fullName>
    </submittedName>
</protein>
<dbReference type="AlphaFoldDB" id="A0AA42B7M8"/>
<dbReference type="PANTHER" id="PTHR46663:SF4">
    <property type="entry name" value="DIGUANYLATE CYCLASE DGCT-RELATED"/>
    <property type="match status" value="1"/>
</dbReference>
<dbReference type="FunFam" id="3.30.70.270:FF:000001">
    <property type="entry name" value="Diguanylate cyclase domain protein"/>
    <property type="match status" value="1"/>
</dbReference>
<feature type="chain" id="PRO_5041470528" evidence="3">
    <location>
        <begin position="21"/>
        <end position="619"/>
    </location>
</feature>
<dbReference type="InterPro" id="IPR011990">
    <property type="entry name" value="TPR-like_helical_dom_sf"/>
</dbReference>
<dbReference type="Gene3D" id="3.30.70.270">
    <property type="match status" value="1"/>
</dbReference>
<keyword evidence="2" id="KW-0812">Transmembrane</keyword>
<dbReference type="Gene3D" id="1.25.40.10">
    <property type="entry name" value="Tetratricopeptide repeat domain"/>
    <property type="match status" value="1"/>
</dbReference>
<dbReference type="PANTHER" id="PTHR46663">
    <property type="entry name" value="DIGUANYLATE CYCLASE DGCT-RELATED"/>
    <property type="match status" value="1"/>
</dbReference>
<keyword evidence="2" id="KW-1133">Transmembrane helix</keyword>
<comment type="caution">
    <text evidence="5">The sequence shown here is derived from an EMBL/GenBank/DDBJ whole genome shotgun (WGS) entry which is preliminary data.</text>
</comment>
<dbReference type="NCBIfam" id="TIGR00254">
    <property type="entry name" value="GGDEF"/>
    <property type="match status" value="1"/>
</dbReference>
<gene>
    <name evidence="5" type="ORF">NAF29_07790</name>
</gene>
<name>A0AA42B7M8_9GAMM</name>
<feature type="domain" description="GGDEF" evidence="4">
    <location>
        <begin position="485"/>
        <end position="618"/>
    </location>
</feature>
<dbReference type="InterPro" id="IPR029787">
    <property type="entry name" value="Nucleotide_cyclase"/>
</dbReference>
<reference evidence="5 6" key="1">
    <citation type="journal article" date="2013" name="Antonie Van Leeuwenhoek">
        <title>Echinimonas agarilytica gen. nov., sp. nov., a new gammaproteobacterium isolated from the sea urchin Strongylocentrotus intermedius.</title>
        <authorList>
            <person name="Nedashkovskaya O.I."/>
            <person name="Stenkova A.M."/>
            <person name="Zhukova N.V."/>
            <person name="Van Trappen S."/>
            <person name="Lee J.S."/>
            <person name="Kim S.B."/>
        </authorList>
    </citation>
    <scope>NUCLEOTIDE SEQUENCE [LARGE SCALE GENOMIC DNA]</scope>
    <source>
        <strain evidence="5 6">KMM 6351</strain>
    </source>
</reference>
<feature type="signal peptide" evidence="3">
    <location>
        <begin position="1"/>
        <end position="20"/>
    </location>
</feature>
<dbReference type="InterPro" id="IPR052163">
    <property type="entry name" value="DGC-Regulatory_Protein"/>
</dbReference>
<accession>A0AA42B7M8</accession>
<evidence type="ECO:0000256" key="2">
    <source>
        <dbReference type="SAM" id="Phobius"/>
    </source>
</evidence>
<dbReference type="EMBL" id="JAMQGP010000003">
    <property type="protein sequence ID" value="MCM2679568.1"/>
    <property type="molecule type" value="Genomic_DNA"/>
</dbReference>
<sequence length="619" mass="70861">MNTYLNFIAALFWLATFGSAAQNQLEHCPKQGWEELSLQATHSSYIDAVQNWLSNNDLKECNRAKAWVWIANQHIESGNIDATIETLKAQIADISDIQSSLDLRVILARAFHISKDYQAEQALYHEILTEEIPAELAEYRRRSHVTLALSYAADHKTIKAIEWIELSLNEYRAINQPETLVGILALASNFYFQEFWHRQAHDLLIEATKYEDVIDDMPDYWARIYAKLAQIAVYRRDFEDTLKYTAKSAAYCEEFDSDVCRYFVHRRSASAYISMNRLAEAEKQIDQAKHLLGHIDDNVELQKFYLQYARLAARKGQTEIALKSIQQAAYFMPLEYETDSFATAHNQYALSDIHRALGNYREALSWQQALTNTLYKWISRSSHLAMGDIFSELTVIRQQSELKRLEHEAEINARKLQIADQQSQVNDDLLMYQSVAMVLLVVLGGYAFYNHRKWRKLARIDALTKVLSRGALMSAAKDVLARELDPYAVLLFDLDHFKVVNDKYGHPAGDTVLQTVSERVRANIKSEDLFGRMGGEEFMVLARFEHPDDVHSLAKRLLETVRHDPIVSEGVSIPVTISIGVSMILDEDDDLPNAYARADKALYQAKQSGRDQVAFSVID</sequence>
<dbReference type="PROSITE" id="PS50887">
    <property type="entry name" value="GGDEF"/>
    <property type="match status" value="1"/>
</dbReference>
<dbReference type="SUPFAM" id="SSF48452">
    <property type="entry name" value="TPR-like"/>
    <property type="match status" value="2"/>
</dbReference>